<evidence type="ECO:0000256" key="2">
    <source>
        <dbReference type="ARBA" id="ARBA00023125"/>
    </source>
</evidence>
<dbReference type="Gene3D" id="1.20.120.530">
    <property type="entry name" value="GntR ligand-binding domain-like"/>
    <property type="match status" value="1"/>
</dbReference>
<dbReference type="Pfam" id="PF07729">
    <property type="entry name" value="FCD"/>
    <property type="match status" value="1"/>
</dbReference>
<dbReference type="PROSITE" id="PS50949">
    <property type="entry name" value="HTH_GNTR"/>
    <property type="match status" value="1"/>
</dbReference>
<dbReference type="Gene3D" id="1.10.10.10">
    <property type="entry name" value="Winged helix-like DNA-binding domain superfamily/Winged helix DNA-binding domain"/>
    <property type="match status" value="1"/>
</dbReference>
<dbReference type="Pfam" id="PF00392">
    <property type="entry name" value="GntR"/>
    <property type="match status" value="1"/>
</dbReference>
<dbReference type="InterPro" id="IPR011711">
    <property type="entry name" value="GntR_C"/>
</dbReference>
<accession>A0A7D7WFS1</accession>
<dbReference type="PANTHER" id="PTHR43537:SF5">
    <property type="entry name" value="UXU OPERON TRANSCRIPTIONAL REGULATOR"/>
    <property type="match status" value="1"/>
</dbReference>
<dbReference type="EMBL" id="CP043732">
    <property type="protein sequence ID" value="QMU97532.1"/>
    <property type="molecule type" value="Genomic_DNA"/>
</dbReference>
<keyword evidence="2" id="KW-0238">DNA-binding</keyword>
<dbReference type="PANTHER" id="PTHR43537">
    <property type="entry name" value="TRANSCRIPTIONAL REGULATOR, GNTR FAMILY"/>
    <property type="match status" value="1"/>
</dbReference>
<dbReference type="SMART" id="SM00895">
    <property type="entry name" value="FCD"/>
    <property type="match status" value="1"/>
</dbReference>
<evidence type="ECO:0000313" key="5">
    <source>
        <dbReference type="EMBL" id="QMU97532.1"/>
    </source>
</evidence>
<dbReference type="GO" id="GO:0003677">
    <property type="term" value="F:DNA binding"/>
    <property type="evidence" value="ECO:0007669"/>
    <property type="project" value="UniProtKB-KW"/>
</dbReference>
<evidence type="ECO:0000256" key="3">
    <source>
        <dbReference type="ARBA" id="ARBA00023163"/>
    </source>
</evidence>
<evidence type="ECO:0000313" key="6">
    <source>
        <dbReference type="Proteomes" id="UP000515708"/>
    </source>
</evidence>
<gene>
    <name evidence="5" type="ORF">FVO59_10095</name>
</gene>
<protein>
    <submittedName>
        <fullName evidence="5">GntR family transcriptional regulator</fullName>
    </submittedName>
</protein>
<dbReference type="AlphaFoldDB" id="A0A7D7WFS1"/>
<evidence type="ECO:0000256" key="1">
    <source>
        <dbReference type="ARBA" id="ARBA00023015"/>
    </source>
</evidence>
<dbReference type="SUPFAM" id="SSF48008">
    <property type="entry name" value="GntR ligand-binding domain-like"/>
    <property type="match status" value="1"/>
</dbReference>
<dbReference type="InterPro" id="IPR008920">
    <property type="entry name" value="TF_FadR/GntR_C"/>
</dbReference>
<feature type="domain" description="HTH gntR-type" evidence="4">
    <location>
        <begin position="19"/>
        <end position="86"/>
    </location>
</feature>
<dbReference type="Proteomes" id="UP000515708">
    <property type="component" value="Chromosome"/>
</dbReference>
<dbReference type="InterPro" id="IPR036388">
    <property type="entry name" value="WH-like_DNA-bd_sf"/>
</dbReference>
<dbReference type="CDD" id="cd07377">
    <property type="entry name" value="WHTH_GntR"/>
    <property type="match status" value="1"/>
</dbReference>
<dbReference type="SMART" id="SM00345">
    <property type="entry name" value="HTH_GNTR"/>
    <property type="match status" value="1"/>
</dbReference>
<organism evidence="5 6">
    <name type="scientific">Microbacterium esteraromaticum</name>
    <dbReference type="NCBI Taxonomy" id="57043"/>
    <lineage>
        <taxon>Bacteria</taxon>
        <taxon>Bacillati</taxon>
        <taxon>Actinomycetota</taxon>
        <taxon>Actinomycetes</taxon>
        <taxon>Micrococcales</taxon>
        <taxon>Microbacteriaceae</taxon>
        <taxon>Microbacterium</taxon>
    </lineage>
</organism>
<sequence length="237" mass="26789">MRCTERAERGEVSTLVREGSKSEQAYAWLRARIASHAYGPGYRLVLGAIARELKMSVVPVREAIRRLEAEGLVTFERNVGAHVSLIDENEYAHTMQTLGLVEGSATALSAPLLDAEALDRAAEVNERMRQLLDHFDAHRFTQLNQQFHSVLFEPCPNPHILDLVHRGWGRLSGIRDSTFAFVPGRARHSVHEHEQILQLIRDGAEPLEIELAARNHRWRTLDAFLAARHSHTSEEGR</sequence>
<keyword evidence="1" id="KW-0805">Transcription regulation</keyword>
<reference evidence="5 6" key="1">
    <citation type="journal article" date="2020" name="Front. Microbiol.">
        <title>Design of Bacterial Strain-Specific qPCR Assays Using NGS Data and Publicly Available Resources and Its Application to Track Biocontrol Strains.</title>
        <authorList>
            <person name="Hernandez I."/>
            <person name="Sant C."/>
            <person name="Martinez R."/>
            <person name="Fernandez C."/>
        </authorList>
    </citation>
    <scope>NUCLEOTIDE SEQUENCE [LARGE SCALE GENOMIC DNA]</scope>
    <source>
        <strain evidence="5 6">B24</strain>
    </source>
</reference>
<evidence type="ECO:0000259" key="4">
    <source>
        <dbReference type="PROSITE" id="PS50949"/>
    </source>
</evidence>
<dbReference type="SUPFAM" id="SSF46785">
    <property type="entry name" value="Winged helix' DNA-binding domain"/>
    <property type="match status" value="1"/>
</dbReference>
<dbReference type="GO" id="GO:0003700">
    <property type="term" value="F:DNA-binding transcription factor activity"/>
    <property type="evidence" value="ECO:0007669"/>
    <property type="project" value="InterPro"/>
</dbReference>
<dbReference type="InterPro" id="IPR036390">
    <property type="entry name" value="WH_DNA-bd_sf"/>
</dbReference>
<keyword evidence="3" id="KW-0804">Transcription</keyword>
<proteinExistence type="predicted"/>
<dbReference type="InterPro" id="IPR000524">
    <property type="entry name" value="Tscrpt_reg_HTH_GntR"/>
</dbReference>
<dbReference type="RefSeq" id="WP_182252527.1">
    <property type="nucleotide sequence ID" value="NZ_CP043732.1"/>
</dbReference>
<name>A0A7D7WFS1_9MICO</name>